<evidence type="ECO:0000313" key="2">
    <source>
        <dbReference type="Proteomes" id="UP000183832"/>
    </source>
</evidence>
<evidence type="ECO:0000313" key="1">
    <source>
        <dbReference type="EMBL" id="CRK88384.1"/>
    </source>
</evidence>
<organism evidence="1 2">
    <name type="scientific">Clunio marinus</name>
    <dbReference type="NCBI Taxonomy" id="568069"/>
    <lineage>
        <taxon>Eukaryota</taxon>
        <taxon>Metazoa</taxon>
        <taxon>Ecdysozoa</taxon>
        <taxon>Arthropoda</taxon>
        <taxon>Hexapoda</taxon>
        <taxon>Insecta</taxon>
        <taxon>Pterygota</taxon>
        <taxon>Neoptera</taxon>
        <taxon>Endopterygota</taxon>
        <taxon>Diptera</taxon>
        <taxon>Nematocera</taxon>
        <taxon>Chironomoidea</taxon>
        <taxon>Chironomidae</taxon>
        <taxon>Clunio</taxon>
    </lineage>
</organism>
<dbReference type="Proteomes" id="UP000183832">
    <property type="component" value="Unassembled WGS sequence"/>
</dbReference>
<accession>A0A1J1HK00</accession>
<keyword evidence="2" id="KW-1185">Reference proteome</keyword>
<reference evidence="1 2" key="1">
    <citation type="submission" date="2015-04" db="EMBL/GenBank/DDBJ databases">
        <authorList>
            <person name="Syromyatnikov M.Y."/>
            <person name="Popov V.N."/>
        </authorList>
    </citation>
    <scope>NUCLEOTIDE SEQUENCE [LARGE SCALE GENOMIC DNA]</scope>
</reference>
<sequence length="93" mass="11192">MKPSERLIYRFNITHCLDFEEMCTKWRVIQHFNEKNFILSVTFLGFPHVELQSINYSDDNVIIIIILRDGLEPSKLFDLYRMEELKHTESGKR</sequence>
<name>A0A1J1HK00_9DIPT</name>
<gene>
    <name evidence="1" type="ORF">CLUMA_CG002161</name>
</gene>
<dbReference type="AlphaFoldDB" id="A0A1J1HK00"/>
<protein>
    <submittedName>
        <fullName evidence="1">CLUMA_CG002161, isoform A</fullName>
    </submittedName>
</protein>
<proteinExistence type="predicted"/>
<dbReference type="EMBL" id="CVRI01000006">
    <property type="protein sequence ID" value="CRK88384.1"/>
    <property type="molecule type" value="Genomic_DNA"/>
</dbReference>